<organism evidence="1 2">
    <name type="scientific">Candidatus Stercoripulliclostridium pullicola</name>
    <dbReference type="NCBI Taxonomy" id="2840953"/>
    <lineage>
        <taxon>Bacteria</taxon>
        <taxon>Bacillati</taxon>
        <taxon>Bacillota</taxon>
        <taxon>Clostridia</taxon>
        <taxon>Eubacteriales</taxon>
        <taxon>Candidatus Stercoripulliclostridium</taxon>
    </lineage>
</organism>
<reference evidence="1" key="2">
    <citation type="journal article" date="2021" name="PeerJ">
        <title>Extensive microbial diversity within the chicken gut microbiome revealed by metagenomics and culture.</title>
        <authorList>
            <person name="Gilroy R."/>
            <person name="Ravi A."/>
            <person name="Getino M."/>
            <person name="Pursley I."/>
            <person name="Horton D.L."/>
            <person name="Alikhan N.F."/>
            <person name="Baker D."/>
            <person name="Gharbi K."/>
            <person name="Hall N."/>
            <person name="Watson M."/>
            <person name="Adriaenssens E.M."/>
            <person name="Foster-Nyarko E."/>
            <person name="Jarju S."/>
            <person name="Secka A."/>
            <person name="Antonio M."/>
            <person name="Oren A."/>
            <person name="Chaudhuri R.R."/>
            <person name="La Ragione R."/>
            <person name="Hildebrand F."/>
            <person name="Pallen M.J."/>
        </authorList>
    </citation>
    <scope>NUCLEOTIDE SEQUENCE</scope>
    <source>
        <strain evidence="1">517</strain>
    </source>
</reference>
<dbReference type="AlphaFoldDB" id="A0A940IDW9"/>
<proteinExistence type="predicted"/>
<comment type="caution">
    <text evidence="1">The sequence shown here is derived from an EMBL/GenBank/DDBJ whole genome shotgun (WGS) entry which is preliminary data.</text>
</comment>
<dbReference type="Proteomes" id="UP000727857">
    <property type="component" value="Unassembled WGS sequence"/>
</dbReference>
<gene>
    <name evidence="1" type="ORF">IAB16_07010</name>
</gene>
<reference evidence="1" key="1">
    <citation type="submission" date="2020-10" db="EMBL/GenBank/DDBJ databases">
        <authorList>
            <person name="Gilroy R."/>
        </authorList>
    </citation>
    <scope>NUCLEOTIDE SEQUENCE</scope>
    <source>
        <strain evidence="1">517</strain>
    </source>
</reference>
<protein>
    <submittedName>
        <fullName evidence="1">Uncharacterized protein</fullName>
    </submittedName>
</protein>
<dbReference type="EMBL" id="JADINF010000177">
    <property type="protein sequence ID" value="MBO8424753.1"/>
    <property type="molecule type" value="Genomic_DNA"/>
</dbReference>
<sequence length="243" mass="27739">MTDTRALLKFNECINAFFNSRLIIVDRTIAEFLSTVVSTPELMQVVTECARTFNFKRELSNAVESDNLGTRFMLPHNKRHVVALVTGLLNEFDRKNMSIVDFVTRFYPADASHTSYMSFCENVLRPYAEAFRSLLIGEDPDENKAAVADERSASPINDKAKEDADYWLRVLIDNVIALNDVPDDYRREAVTMIKGMLYALELSNPLLIKLIWIGLKNTLGIYKLGMRELKEIETILLNYGVID</sequence>
<name>A0A940IDW9_9FIRM</name>
<evidence type="ECO:0000313" key="1">
    <source>
        <dbReference type="EMBL" id="MBO8424753.1"/>
    </source>
</evidence>
<accession>A0A940IDW9</accession>
<evidence type="ECO:0000313" key="2">
    <source>
        <dbReference type="Proteomes" id="UP000727857"/>
    </source>
</evidence>